<evidence type="ECO:0000313" key="2">
    <source>
        <dbReference type="Proteomes" id="UP000001887"/>
    </source>
</evidence>
<organism evidence="1 2">
    <name type="scientific">Pirellula staleyi (strain ATCC 27377 / DSM 6068 / ICPB 4128)</name>
    <name type="common">Pirella staleyi</name>
    <dbReference type="NCBI Taxonomy" id="530564"/>
    <lineage>
        <taxon>Bacteria</taxon>
        <taxon>Pseudomonadati</taxon>
        <taxon>Planctomycetota</taxon>
        <taxon>Planctomycetia</taxon>
        <taxon>Pirellulales</taxon>
        <taxon>Pirellulaceae</taxon>
        <taxon>Pirellula</taxon>
    </lineage>
</organism>
<dbReference type="KEGG" id="psl:Psta_2731"/>
<keyword evidence="2" id="KW-1185">Reference proteome</keyword>
<sequence precursor="true">MITRVAGKQVAAASSIGYCTNVHAGHGLAGMRESLEKYAVQVREKFAPTQMMGVGLWMSAPVAQQLRETDGVAEFRTWLRENGLKPYTVNGFPYGDFHQPVVKHEVYKPTWWDRERLDYTCLLADILDELLEPGEYGSISTLPLGWPTPEVGDEQLQIAGEHLRTVARHLAGIEQRTGRLMSVCIEPEPGCLLDEATDMVEFFQTHLLGSADDDLVRRHLRICHDVCHSAVMFEPQREAFRLYRDAGIEVGKMQVSSAVILDFDRLAGGEREAALEQLAAFHEPRYLHQTTVMREGKRVLYTDLAEAIAAERHNLTGCWRTHFHVPIFLPCFGYLSTSQSDIREALTAAREMSTCEHFEVETYAWGVLPDELRRGALADGIADELRWLAANRG</sequence>
<dbReference type="Gene3D" id="3.20.20.150">
    <property type="entry name" value="Divalent-metal-dependent TIM barrel enzymes"/>
    <property type="match status" value="1"/>
</dbReference>
<gene>
    <name evidence="1" type="ordered locus">Psta_2731</name>
</gene>
<reference evidence="1 2" key="1">
    <citation type="journal article" date="2009" name="Stand. Genomic Sci.">
        <title>Complete genome sequence of Pirellula staleyi type strain (ATCC 27377).</title>
        <authorList>
            <person name="Clum A."/>
            <person name="Tindall B.J."/>
            <person name="Sikorski J."/>
            <person name="Ivanova N."/>
            <person name="Mavrommatis K."/>
            <person name="Lucas S."/>
            <person name="Glavina del Rio T."/>
            <person name="Nolan M."/>
            <person name="Chen F."/>
            <person name="Tice H."/>
            <person name="Pitluck S."/>
            <person name="Cheng J.F."/>
            <person name="Chertkov O."/>
            <person name="Brettin T."/>
            <person name="Han C."/>
            <person name="Detter J.C."/>
            <person name="Kuske C."/>
            <person name="Bruce D."/>
            <person name="Goodwin L."/>
            <person name="Ovchinikova G."/>
            <person name="Pati A."/>
            <person name="Mikhailova N."/>
            <person name="Chen A."/>
            <person name="Palaniappan K."/>
            <person name="Land M."/>
            <person name="Hauser L."/>
            <person name="Chang Y.J."/>
            <person name="Jeffries C.D."/>
            <person name="Chain P."/>
            <person name="Rohde M."/>
            <person name="Goker M."/>
            <person name="Bristow J."/>
            <person name="Eisen J.A."/>
            <person name="Markowitz V."/>
            <person name="Hugenholtz P."/>
            <person name="Kyrpides N.C."/>
            <person name="Klenk H.P."/>
            <person name="Lapidus A."/>
        </authorList>
    </citation>
    <scope>NUCLEOTIDE SEQUENCE [LARGE SCALE GENOMIC DNA]</scope>
    <source>
        <strain evidence="2">ATCC 27377 / DSM 6068 / ICPB 4128</strain>
    </source>
</reference>
<proteinExistence type="predicted"/>
<dbReference type="STRING" id="530564.Psta_2731"/>
<dbReference type="OrthoDB" id="9785907at2"/>
<dbReference type="SUPFAM" id="SSF51658">
    <property type="entry name" value="Xylose isomerase-like"/>
    <property type="match status" value="1"/>
</dbReference>
<protein>
    <recommendedName>
        <fullName evidence="3">Xylose isomerase domain protein TIM barrel</fullName>
    </recommendedName>
</protein>
<evidence type="ECO:0008006" key="3">
    <source>
        <dbReference type="Google" id="ProtNLM"/>
    </source>
</evidence>
<dbReference type="InterPro" id="IPR036237">
    <property type="entry name" value="Xyl_isomerase-like_sf"/>
</dbReference>
<dbReference type="Proteomes" id="UP000001887">
    <property type="component" value="Chromosome"/>
</dbReference>
<accession>D2R6U9</accession>
<name>D2R6U9_PIRSD</name>
<dbReference type="AlphaFoldDB" id="D2R6U9"/>
<evidence type="ECO:0000313" key="1">
    <source>
        <dbReference type="EMBL" id="ADB17399.1"/>
    </source>
</evidence>
<dbReference type="HOGENOM" id="CLU_041665_0_0_0"/>
<dbReference type="NCBIfam" id="NF035939">
    <property type="entry name" value="TIM_EboE"/>
    <property type="match status" value="1"/>
</dbReference>
<dbReference type="eggNOG" id="COG1082">
    <property type="taxonomic scope" value="Bacteria"/>
</dbReference>
<dbReference type="EMBL" id="CP001848">
    <property type="protein sequence ID" value="ADB17399.1"/>
    <property type="molecule type" value="Genomic_DNA"/>
</dbReference>